<dbReference type="AlphaFoldDB" id="A0A8J5NML9"/>
<dbReference type="InterPro" id="IPR000073">
    <property type="entry name" value="AB_hydrolase_1"/>
</dbReference>
<dbReference type="EMBL" id="JAELUR010000030">
    <property type="protein sequence ID" value="KAG7408026.1"/>
    <property type="molecule type" value="Genomic_DNA"/>
</dbReference>
<evidence type="ECO:0000313" key="2">
    <source>
        <dbReference type="EMBL" id="KAG7408026.1"/>
    </source>
</evidence>
<proteinExistence type="predicted"/>
<dbReference type="Proteomes" id="UP000693942">
    <property type="component" value="Unassembled WGS sequence"/>
</dbReference>
<accession>A0A8J5NML9</accession>
<evidence type="ECO:0000259" key="1">
    <source>
        <dbReference type="Pfam" id="PF12697"/>
    </source>
</evidence>
<dbReference type="PANTHER" id="PTHR37017">
    <property type="entry name" value="AB HYDROLASE-1 DOMAIN-CONTAINING PROTEIN-RELATED"/>
    <property type="match status" value="1"/>
</dbReference>
<dbReference type="InterPro" id="IPR052897">
    <property type="entry name" value="Sec-Metab_Biosynth_Hydrolase"/>
</dbReference>
<gene>
    <name evidence="2" type="ORF">Forpi1262_v018130</name>
</gene>
<sequence length="255" mass="27669">MPHEPTLVFVPGAWHTPDCWGKVMAAMEAQHYKCIPVTLPTTQSTSNSVNFATDVKAVCDAIMAETTEGVDVIVLVHAYGGAVGASAISGLTRRNSETNAGTGHVLGLFMLSTGFVASGISFMDALDGNPPPTFGADYENNLMPIKADPIDMLYHDLPEEEAKYWVAKLTKHALTSATEGYEVAYEGWKDVPVWYIMTKEDKALPFEAQMMFARSAQKAGADLTLREIHSSHSPMLSKPEETVNLLLEAIEAFTA</sequence>
<name>A0A8J5NML9_FUSOX</name>
<organism evidence="2 3">
    <name type="scientific">Fusarium oxysporum f. sp. raphani</name>
    <dbReference type="NCBI Taxonomy" id="96318"/>
    <lineage>
        <taxon>Eukaryota</taxon>
        <taxon>Fungi</taxon>
        <taxon>Dikarya</taxon>
        <taxon>Ascomycota</taxon>
        <taxon>Pezizomycotina</taxon>
        <taxon>Sordariomycetes</taxon>
        <taxon>Hypocreomycetidae</taxon>
        <taxon>Hypocreales</taxon>
        <taxon>Nectriaceae</taxon>
        <taxon>Fusarium</taxon>
        <taxon>Fusarium oxysporum species complex</taxon>
    </lineage>
</organism>
<feature type="domain" description="AB hydrolase-1" evidence="1">
    <location>
        <begin position="7"/>
        <end position="244"/>
    </location>
</feature>
<dbReference type="PANTHER" id="PTHR37017:SF3">
    <property type="entry name" value="AB HYDROLASE-1 DOMAIN-CONTAINING PROTEIN"/>
    <property type="match status" value="1"/>
</dbReference>
<dbReference type="InterPro" id="IPR029058">
    <property type="entry name" value="AB_hydrolase_fold"/>
</dbReference>
<dbReference type="SUPFAM" id="SSF53474">
    <property type="entry name" value="alpha/beta-Hydrolases"/>
    <property type="match status" value="1"/>
</dbReference>
<reference evidence="2" key="1">
    <citation type="submission" date="2021-04" db="EMBL/GenBank/DDBJ databases">
        <title>First draft genome resource for Brassicaceae pathogens Fusarium oxysporum f. sp. raphani and Fusarium oxysporum f. sp. rapae.</title>
        <authorList>
            <person name="Asai S."/>
        </authorList>
    </citation>
    <scope>NUCLEOTIDE SEQUENCE</scope>
    <source>
        <strain evidence="2">Tf1262</strain>
    </source>
</reference>
<comment type="caution">
    <text evidence="2">The sequence shown here is derived from an EMBL/GenBank/DDBJ whole genome shotgun (WGS) entry which is preliminary data.</text>
</comment>
<protein>
    <recommendedName>
        <fullName evidence="1">AB hydrolase-1 domain-containing protein</fullName>
    </recommendedName>
</protein>
<dbReference type="Gene3D" id="3.40.50.1820">
    <property type="entry name" value="alpha/beta hydrolase"/>
    <property type="match status" value="1"/>
</dbReference>
<evidence type="ECO:0000313" key="3">
    <source>
        <dbReference type="Proteomes" id="UP000693942"/>
    </source>
</evidence>
<dbReference type="Pfam" id="PF12697">
    <property type="entry name" value="Abhydrolase_6"/>
    <property type="match status" value="1"/>
</dbReference>